<sequence>MNNRMVSKHRRNFFVTFGLAAIGAVLPSSVYPNSGLTREGQQGDPDLPREFLEFDRETIMGESYSTRGLFEATPPNFGSLLVSEAQLWEGRNRRDNPDSIAALLNLFDLPPALNSRPVPFCAVGVSYVAAMVYAKAVALRASKDGTKADPSKTLHNYLAELEHSHFLPTPSVNDMFLVAQGKHRWVSSADVPRPKAGWLVVYSWKGGAPDHVGIVKSAGADSIETIEFNTSPSHKTTAAEREGGYVASRTRAYPSKFVKGFIRTT</sequence>
<dbReference type="Proteomes" id="UP001629230">
    <property type="component" value="Unassembled WGS sequence"/>
</dbReference>
<dbReference type="EMBL" id="JAQQEZ010000088">
    <property type="protein sequence ID" value="MFM0008229.1"/>
    <property type="molecule type" value="Genomic_DNA"/>
</dbReference>
<reference evidence="1 2" key="1">
    <citation type="journal article" date="2024" name="Chem. Sci.">
        <title>Discovery of megapolipeptins by genome mining of a Burkholderiales bacteria collection.</title>
        <authorList>
            <person name="Paulo B.S."/>
            <person name="Recchia M.J.J."/>
            <person name="Lee S."/>
            <person name="Fergusson C.H."/>
            <person name="Romanowski S.B."/>
            <person name="Hernandez A."/>
            <person name="Krull N."/>
            <person name="Liu D.Y."/>
            <person name="Cavanagh H."/>
            <person name="Bos A."/>
            <person name="Gray C.A."/>
            <person name="Murphy B.T."/>
            <person name="Linington R.G."/>
            <person name="Eustaquio A.S."/>
        </authorList>
    </citation>
    <scope>NUCLEOTIDE SEQUENCE [LARGE SCALE GENOMIC DNA]</scope>
    <source>
        <strain evidence="1 2">RL17-350-BIC-A</strain>
    </source>
</reference>
<keyword evidence="2" id="KW-1185">Reference proteome</keyword>
<gene>
    <name evidence="1" type="ORF">PQR57_45915</name>
</gene>
<dbReference type="RefSeq" id="WP_408183188.1">
    <property type="nucleotide sequence ID" value="NZ_JAQQEZ010000088.1"/>
</dbReference>
<evidence type="ECO:0000313" key="2">
    <source>
        <dbReference type="Proteomes" id="UP001629230"/>
    </source>
</evidence>
<evidence type="ECO:0000313" key="1">
    <source>
        <dbReference type="EMBL" id="MFM0008229.1"/>
    </source>
</evidence>
<name>A0ABW9B971_9BURK</name>
<protein>
    <submittedName>
        <fullName evidence="1">CHAP domain-containing protein</fullName>
    </submittedName>
</protein>
<proteinExistence type="predicted"/>
<comment type="caution">
    <text evidence="1">The sequence shown here is derived from an EMBL/GenBank/DDBJ whole genome shotgun (WGS) entry which is preliminary data.</text>
</comment>
<organism evidence="1 2">
    <name type="scientific">Paraburkholderia dipogonis</name>
    <dbReference type="NCBI Taxonomy" id="1211383"/>
    <lineage>
        <taxon>Bacteria</taxon>
        <taxon>Pseudomonadati</taxon>
        <taxon>Pseudomonadota</taxon>
        <taxon>Betaproteobacteria</taxon>
        <taxon>Burkholderiales</taxon>
        <taxon>Burkholderiaceae</taxon>
        <taxon>Paraburkholderia</taxon>
    </lineage>
</organism>
<accession>A0ABW9B971</accession>